<feature type="region of interest" description="Disordered" evidence="1">
    <location>
        <begin position="139"/>
        <end position="212"/>
    </location>
</feature>
<feature type="signal peptide" evidence="2">
    <location>
        <begin position="1"/>
        <end position="17"/>
    </location>
</feature>
<feature type="compositionally biased region" description="Low complexity" evidence="1">
    <location>
        <begin position="139"/>
        <end position="151"/>
    </location>
</feature>
<dbReference type="RefSeq" id="XP_043152148.1">
    <property type="nucleotide sequence ID" value="XM_043296213.1"/>
</dbReference>
<evidence type="ECO:0008006" key="5">
    <source>
        <dbReference type="Google" id="ProtNLM"/>
    </source>
</evidence>
<gene>
    <name evidence="3" type="ORF">Aud_002212</name>
</gene>
<comment type="caution">
    <text evidence="3">The sequence shown here is derived from an EMBL/GenBank/DDBJ whole genome shotgun (WGS) entry which is preliminary data.</text>
</comment>
<name>A0A8E0R270_9EURO</name>
<evidence type="ECO:0000313" key="4">
    <source>
        <dbReference type="Proteomes" id="UP000036893"/>
    </source>
</evidence>
<dbReference type="GeneID" id="66989688"/>
<evidence type="ECO:0000313" key="3">
    <source>
        <dbReference type="EMBL" id="GIC94882.1"/>
    </source>
</evidence>
<accession>A0A8E0R270</accession>
<organism evidence="3 4">
    <name type="scientific">Aspergillus udagawae</name>
    <dbReference type="NCBI Taxonomy" id="91492"/>
    <lineage>
        <taxon>Eukaryota</taxon>
        <taxon>Fungi</taxon>
        <taxon>Dikarya</taxon>
        <taxon>Ascomycota</taxon>
        <taxon>Pezizomycotina</taxon>
        <taxon>Eurotiomycetes</taxon>
        <taxon>Eurotiomycetidae</taxon>
        <taxon>Eurotiales</taxon>
        <taxon>Aspergillaceae</taxon>
        <taxon>Aspergillus</taxon>
        <taxon>Aspergillus subgen. Fumigati</taxon>
    </lineage>
</organism>
<protein>
    <recommendedName>
        <fullName evidence="5">GPI anchored protein</fullName>
    </recommendedName>
</protein>
<dbReference type="AlphaFoldDB" id="A0A8E0R270"/>
<sequence>MLLSLVTLISVFQLAVATNLSPPILYARHALQDGSLEKRASCGDGTRCLLGSCCGDGCAMNCCALDNGGLGCGIAERCQFHGNVFVGCCGNFLGGCTGEATHVTVHTPYSTVTLGAQTANTITATATTTTEQMFTAISVPPTATATGAMTTSSERETKTKAQTESGSHSHRVSTSSTSVTKAETTSSSSPRSPTTTAVFSQASPSPNNSGGSGVGVGVGVPVLAGMVALGAVLL</sequence>
<reference evidence="3" key="2">
    <citation type="submission" date="2021-01" db="EMBL/GenBank/DDBJ databases">
        <title>Pan-genome distribution and transcriptional activeness of fungal secondary metabolism genes in Aspergillus section Fumigati.</title>
        <authorList>
            <person name="Takahashi H."/>
            <person name="Umemura M."/>
            <person name="Ninomiya A."/>
            <person name="Kusuya Y."/>
            <person name="Urayama S."/>
            <person name="Shimizu M."/>
            <person name="Watanabe A."/>
            <person name="Kamei K."/>
            <person name="Yaguchi T."/>
            <person name="Hagiwara D."/>
        </authorList>
    </citation>
    <scope>NUCLEOTIDE SEQUENCE</scope>
    <source>
        <strain evidence="3">IFM 46973</strain>
    </source>
</reference>
<feature type="chain" id="PRO_5034619421" description="GPI anchored protein" evidence="2">
    <location>
        <begin position="18"/>
        <end position="234"/>
    </location>
</feature>
<dbReference type="Proteomes" id="UP000036893">
    <property type="component" value="Unassembled WGS sequence"/>
</dbReference>
<dbReference type="EMBL" id="BBXM02000011">
    <property type="protein sequence ID" value="GIC94882.1"/>
    <property type="molecule type" value="Genomic_DNA"/>
</dbReference>
<reference evidence="3" key="1">
    <citation type="journal article" date="2015" name="Genome Announc.">
        <title>Draft Genome Sequence of the Pathogenic Filamentous Fungus Aspergillus udagawae Strain IFM 46973T.</title>
        <authorList>
            <person name="Kusuya Y."/>
            <person name="Takahashi-Nakaguchi A."/>
            <person name="Takahashi H."/>
            <person name="Yaguchi T."/>
        </authorList>
    </citation>
    <scope>NUCLEOTIDE SEQUENCE</scope>
    <source>
        <strain evidence="3">IFM 46973</strain>
    </source>
</reference>
<feature type="compositionally biased region" description="Low complexity" evidence="1">
    <location>
        <begin position="172"/>
        <end position="209"/>
    </location>
</feature>
<proteinExistence type="predicted"/>
<evidence type="ECO:0000256" key="1">
    <source>
        <dbReference type="SAM" id="MobiDB-lite"/>
    </source>
</evidence>
<evidence type="ECO:0000256" key="2">
    <source>
        <dbReference type="SAM" id="SignalP"/>
    </source>
</evidence>
<keyword evidence="2" id="KW-0732">Signal</keyword>